<reference evidence="1" key="1">
    <citation type="submission" date="2012-11" db="EMBL/GenBank/DDBJ databases">
        <title>Permanent draft genomes of Rhodopirellula europaea strain SH398 and 6C.</title>
        <authorList>
            <person name="Richter M."/>
            <person name="Richter-Heitmann T."/>
            <person name="Frank C."/>
            <person name="Harder J."/>
            <person name="Glockner F.O."/>
        </authorList>
    </citation>
    <scope>NUCLEOTIDE SEQUENCE</scope>
    <source>
        <strain evidence="1">6C</strain>
    </source>
</reference>
<organism evidence="1 2">
    <name type="scientific">Rhodopirellula europaea 6C</name>
    <dbReference type="NCBI Taxonomy" id="1263867"/>
    <lineage>
        <taxon>Bacteria</taxon>
        <taxon>Pseudomonadati</taxon>
        <taxon>Planctomycetota</taxon>
        <taxon>Planctomycetia</taxon>
        <taxon>Pirellulales</taxon>
        <taxon>Pirellulaceae</taxon>
        <taxon>Rhodopirellula</taxon>
    </lineage>
</organism>
<dbReference type="EMBL" id="ANMO01000195">
    <property type="protein sequence ID" value="EMB15069.1"/>
    <property type="molecule type" value="Genomic_DNA"/>
</dbReference>
<dbReference type="Proteomes" id="UP000011529">
    <property type="component" value="Unassembled WGS sequence"/>
</dbReference>
<sequence length="74" mass="7755">MRGFDAIGKAAILDSEFAGLGRCVRGPPSVGKNSFSAGADCLPISARPDDGNHGDSNTMVCDSWHTVVIMLVVY</sequence>
<reference evidence="1" key="2">
    <citation type="journal article" date="2013" name="Mar. Genomics">
        <title>Expression of sulfatases in Rhodopirellula baltica and the diversity of sulfatases in the genus Rhodopirellula.</title>
        <authorList>
            <person name="Wegner C.E."/>
            <person name="Richter-Heitmann T."/>
            <person name="Klindworth A."/>
            <person name="Klockow C."/>
            <person name="Richter M."/>
            <person name="Achstetter T."/>
            <person name="Glockner F.O."/>
            <person name="Harder J."/>
        </authorList>
    </citation>
    <scope>NUCLEOTIDE SEQUENCE [LARGE SCALE GENOMIC DNA]</scope>
    <source>
        <strain evidence="1">6C</strain>
    </source>
</reference>
<name>M2AYL2_9BACT</name>
<evidence type="ECO:0000313" key="1">
    <source>
        <dbReference type="EMBL" id="EMB15069.1"/>
    </source>
</evidence>
<dbReference type="PATRIC" id="fig|1263867.3.peg.4516"/>
<dbReference type="AlphaFoldDB" id="M2AYL2"/>
<comment type="caution">
    <text evidence="1">The sequence shown here is derived from an EMBL/GenBank/DDBJ whole genome shotgun (WGS) entry which is preliminary data.</text>
</comment>
<proteinExistence type="predicted"/>
<protein>
    <submittedName>
        <fullName evidence="1">Uncharacterized protein</fullName>
    </submittedName>
</protein>
<keyword evidence="2" id="KW-1185">Reference proteome</keyword>
<gene>
    <name evidence="1" type="ORF">RE6C_04215</name>
</gene>
<evidence type="ECO:0000313" key="2">
    <source>
        <dbReference type="Proteomes" id="UP000011529"/>
    </source>
</evidence>
<accession>M2AYL2</accession>